<keyword evidence="3" id="KW-1185">Reference proteome</keyword>
<dbReference type="Proteomes" id="UP001190700">
    <property type="component" value="Unassembled WGS sequence"/>
</dbReference>
<proteinExistence type="predicted"/>
<feature type="region of interest" description="Disordered" evidence="1">
    <location>
        <begin position="231"/>
        <end position="252"/>
    </location>
</feature>
<evidence type="ECO:0000313" key="3">
    <source>
        <dbReference type="Proteomes" id="UP001190700"/>
    </source>
</evidence>
<protein>
    <submittedName>
        <fullName evidence="2">Uncharacterized protein</fullName>
    </submittedName>
</protein>
<sequence length="443" mass="45368">MGKLIEDNRKGVKDQLRKEIFMATGQAGWWRPGTGKGVGSGQHKGVITAQYCQSIAGEARRLDMGASAAGDQTDKGSSCGAGGRVGAGRRVEGQTHGRRLEGLLGLPALCDQVRGEAPGGPAGAAGALRPGARGAAWRARHTGGAWSCLGLPAALCGQVRGERLGPAGAAALCDQVRGAAWRACWGCRLCDQPPDTGAPGGPAGAAGALRPGAWRRLEGLLGLRSLLPGCEAAEEPPGGPDTREVPGGPAGAAGALRPGARRCLEGLLGLPALCGQVRGEPPGGPAGAAGALRPGARGGAWRACWGCRRSAARCEGSRLEGQTHGRCLEGLLGLPAFCGTREAPGGPAGAASMVWDLSQYIRQGPALVACLGNFSENNGHIVVAVWRLFVNSFHNADVAFYWAVDAHMDGHMASPYWPAIAKRQRECVSKPIVGPGQTGWVPN</sequence>
<comment type="caution">
    <text evidence="2">The sequence shown here is derived from an EMBL/GenBank/DDBJ whole genome shotgun (WGS) entry which is preliminary data.</text>
</comment>
<gene>
    <name evidence="2" type="ORF">CYMTET_15039</name>
</gene>
<feature type="region of interest" description="Disordered" evidence="1">
    <location>
        <begin position="66"/>
        <end position="88"/>
    </location>
</feature>
<accession>A0AAE0GGC5</accession>
<evidence type="ECO:0000256" key="1">
    <source>
        <dbReference type="SAM" id="MobiDB-lite"/>
    </source>
</evidence>
<dbReference type="AlphaFoldDB" id="A0AAE0GGC5"/>
<name>A0AAE0GGC5_9CHLO</name>
<organism evidence="2 3">
    <name type="scientific">Cymbomonas tetramitiformis</name>
    <dbReference type="NCBI Taxonomy" id="36881"/>
    <lineage>
        <taxon>Eukaryota</taxon>
        <taxon>Viridiplantae</taxon>
        <taxon>Chlorophyta</taxon>
        <taxon>Pyramimonadophyceae</taxon>
        <taxon>Pyramimonadales</taxon>
        <taxon>Pyramimonadaceae</taxon>
        <taxon>Cymbomonas</taxon>
    </lineage>
</organism>
<evidence type="ECO:0000313" key="2">
    <source>
        <dbReference type="EMBL" id="KAK3276936.1"/>
    </source>
</evidence>
<dbReference type="EMBL" id="LGRX02006315">
    <property type="protein sequence ID" value="KAK3276936.1"/>
    <property type="molecule type" value="Genomic_DNA"/>
</dbReference>
<reference evidence="2 3" key="1">
    <citation type="journal article" date="2015" name="Genome Biol. Evol.">
        <title>Comparative Genomics of a Bacterivorous Green Alga Reveals Evolutionary Causalities and Consequences of Phago-Mixotrophic Mode of Nutrition.</title>
        <authorList>
            <person name="Burns J.A."/>
            <person name="Paasch A."/>
            <person name="Narechania A."/>
            <person name="Kim E."/>
        </authorList>
    </citation>
    <scope>NUCLEOTIDE SEQUENCE [LARGE SCALE GENOMIC DNA]</scope>
    <source>
        <strain evidence="2 3">PLY_AMNH</strain>
    </source>
</reference>